<keyword evidence="7 10" id="KW-0012">Acyltransferase</keyword>
<evidence type="ECO:0000313" key="11">
    <source>
        <dbReference type="Proteomes" id="UP001206548"/>
    </source>
</evidence>
<dbReference type="PANTHER" id="PTHR43356">
    <property type="entry name" value="PHOSPHATE ACETYLTRANSFERASE"/>
    <property type="match status" value="1"/>
</dbReference>
<dbReference type="InterPro" id="IPR050500">
    <property type="entry name" value="Phos_Acetyltrans/Butyryltrans"/>
</dbReference>
<gene>
    <name evidence="10" type="primary">pta</name>
    <name evidence="10" type="ORF">NXS10_01315</name>
</gene>
<reference evidence="10 11" key="1">
    <citation type="journal article" date="2023" name="Int. J. Syst. Evol. Microbiol.">
        <title>Streptococcus sciuri sp. nov., Staphylococcus marylandisciuri sp. nov. and Staphylococcus americanisciuri sp. nov., isolated from faeces of eastern grey squirrel (Sciurus carolinensis).</title>
        <authorList>
            <person name="Volokhov D.V."/>
            <person name="Zagorodnyaya T.A."/>
            <person name="Furtak V.A."/>
            <person name="Nattanmai G."/>
            <person name="Randall L."/>
            <person name="Jose S."/>
            <person name="Gao Y."/>
            <person name="Eisenberg T."/>
            <person name="Delmonte P."/>
            <person name="Blom J."/>
            <person name="Mitchell K.K."/>
        </authorList>
    </citation>
    <scope>NUCLEOTIDE SEQUENCE [LARGE SCALE GENOMIC DNA]</scope>
    <source>
        <strain evidence="10 11">SQ9-PEA</strain>
    </source>
</reference>
<evidence type="ECO:0000256" key="6">
    <source>
        <dbReference type="ARBA" id="ARBA00022679"/>
    </source>
</evidence>
<comment type="catalytic activity">
    <reaction evidence="1">
        <text>acetyl-CoA + phosphate = acetyl phosphate + CoA</text>
        <dbReference type="Rhea" id="RHEA:19521"/>
        <dbReference type="ChEBI" id="CHEBI:22191"/>
        <dbReference type="ChEBI" id="CHEBI:43474"/>
        <dbReference type="ChEBI" id="CHEBI:57287"/>
        <dbReference type="ChEBI" id="CHEBI:57288"/>
        <dbReference type="EC" id="2.3.1.8"/>
    </reaction>
</comment>
<evidence type="ECO:0000256" key="4">
    <source>
        <dbReference type="ARBA" id="ARBA00012707"/>
    </source>
</evidence>
<dbReference type="InterPro" id="IPR012147">
    <property type="entry name" value="P_Ac_Bu_trans"/>
</dbReference>
<dbReference type="Gene3D" id="3.40.50.10950">
    <property type="match status" value="1"/>
</dbReference>
<dbReference type="NCBIfam" id="TIGR00651">
    <property type="entry name" value="pta"/>
    <property type="match status" value="1"/>
</dbReference>
<organism evidence="10 11">
    <name type="scientific">Streptococcus sciuri</name>
    <dbReference type="NCBI Taxonomy" id="2973939"/>
    <lineage>
        <taxon>Bacteria</taxon>
        <taxon>Bacillati</taxon>
        <taxon>Bacillota</taxon>
        <taxon>Bacilli</taxon>
        <taxon>Lactobacillales</taxon>
        <taxon>Streptococcaceae</taxon>
        <taxon>Streptococcus</taxon>
    </lineage>
</organism>
<evidence type="ECO:0000256" key="3">
    <source>
        <dbReference type="ARBA" id="ARBA00005656"/>
    </source>
</evidence>
<evidence type="ECO:0000256" key="7">
    <source>
        <dbReference type="ARBA" id="ARBA00023315"/>
    </source>
</evidence>
<proteinExistence type="inferred from homology"/>
<evidence type="ECO:0000259" key="9">
    <source>
        <dbReference type="Pfam" id="PF01515"/>
    </source>
</evidence>
<dbReference type="PANTHER" id="PTHR43356:SF3">
    <property type="entry name" value="PHOSPHATE ACETYLTRANSFERASE"/>
    <property type="match status" value="1"/>
</dbReference>
<sequence length="330" mass="36076">MRSLFGTLREKVARDYVKIVFPEGNDERVLRAAARLKFEGLIDPVILGEYNEVHDSLARLGFVDQEYTIINPNDYSDFEQMKETFVEIRKGKATLEDADRLLRDVNYFGVMLVKLGLAAGMVSGAIHSTADTVRPALQIIKTRTGISRTSGVFLMNRKSTNQRFIFADCAININPSAQELAEIAVNTAETATIFGFDPKVALLSFSTKGSAKAPQVDKVQEAIKLAKEMAPKLALDGELQFDAAFVAETAAIKAPNSPVAGQANVFIFPDLQSGNIGYKIAQRLGMFEAIGPILQGLNAPVNDLSRGSSAEDIYKLSIITAAQALDRRER</sequence>
<accession>A0ABT2F5B0</accession>
<comment type="caution">
    <text evidence="10">The sequence shown here is derived from an EMBL/GenBank/DDBJ whole genome shotgun (WGS) entry which is preliminary data.</text>
</comment>
<dbReference type="SUPFAM" id="SSF53659">
    <property type="entry name" value="Isocitrate/Isopropylmalate dehydrogenase-like"/>
    <property type="match status" value="1"/>
</dbReference>
<evidence type="ECO:0000256" key="8">
    <source>
        <dbReference type="ARBA" id="ARBA00031108"/>
    </source>
</evidence>
<dbReference type="InterPro" id="IPR002505">
    <property type="entry name" value="PTA_PTB"/>
</dbReference>
<dbReference type="Pfam" id="PF01515">
    <property type="entry name" value="PTA_PTB"/>
    <property type="match status" value="1"/>
</dbReference>
<protein>
    <recommendedName>
        <fullName evidence="5">Phosphate acetyltransferase</fullName>
        <ecNumber evidence="4">2.3.1.8</ecNumber>
    </recommendedName>
    <alternativeName>
        <fullName evidence="8">Phosphotransacetylase</fullName>
    </alternativeName>
</protein>
<dbReference type="PIRSF" id="PIRSF000428">
    <property type="entry name" value="P_Ac_trans"/>
    <property type="match status" value="1"/>
</dbReference>
<evidence type="ECO:0000256" key="2">
    <source>
        <dbReference type="ARBA" id="ARBA00004989"/>
    </source>
</evidence>
<name>A0ABT2F5B0_9STRE</name>
<comment type="similarity">
    <text evidence="3">Belongs to the phosphate acetyltransferase and butyryltransferase family.</text>
</comment>
<comment type="pathway">
    <text evidence="2">Metabolic intermediate biosynthesis; acetyl-CoA biosynthesis; acetyl-CoA from acetate: step 2/2.</text>
</comment>
<dbReference type="EMBL" id="JANUXX010000001">
    <property type="protein sequence ID" value="MCS4487619.1"/>
    <property type="molecule type" value="Genomic_DNA"/>
</dbReference>
<dbReference type="InterPro" id="IPR042112">
    <property type="entry name" value="P_AcTrfase_dom2"/>
</dbReference>
<dbReference type="RefSeq" id="WP_259136820.1">
    <property type="nucleotide sequence ID" value="NZ_JANUXX010000001.1"/>
</dbReference>
<evidence type="ECO:0000313" key="10">
    <source>
        <dbReference type="EMBL" id="MCS4487619.1"/>
    </source>
</evidence>
<evidence type="ECO:0000256" key="5">
    <source>
        <dbReference type="ARBA" id="ARBA00021528"/>
    </source>
</evidence>
<keyword evidence="11" id="KW-1185">Reference proteome</keyword>
<dbReference type="InterPro" id="IPR042113">
    <property type="entry name" value="P_AcTrfase_dom1"/>
</dbReference>
<feature type="domain" description="Phosphate acetyl/butaryl transferase" evidence="9">
    <location>
        <begin position="7"/>
        <end position="321"/>
    </location>
</feature>
<dbReference type="NCBIfam" id="NF007233">
    <property type="entry name" value="PRK09653.1"/>
    <property type="match status" value="1"/>
</dbReference>
<dbReference type="GO" id="GO:0008959">
    <property type="term" value="F:phosphate acetyltransferase activity"/>
    <property type="evidence" value="ECO:0007669"/>
    <property type="project" value="UniProtKB-EC"/>
</dbReference>
<dbReference type="InterPro" id="IPR004614">
    <property type="entry name" value="P_AcTrfase"/>
</dbReference>
<dbReference type="Gene3D" id="3.40.50.10750">
    <property type="entry name" value="Isocitrate/Isopropylmalate dehydrogenase-like"/>
    <property type="match status" value="1"/>
</dbReference>
<evidence type="ECO:0000256" key="1">
    <source>
        <dbReference type="ARBA" id="ARBA00000705"/>
    </source>
</evidence>
<keyword evidence="6 10" id="KW-0808">Transferase</keyword>
<dbReference type="Proteomes" id="UP001206548">
    <property type="component" value="Unassembled WGS sequence"/>
</dbReference>
<dbReference type="EC" id="2.3.1.8" evidence="4"/>